<evidence type="ECO:0000313" key="2">
    <source>
        <dbReference type="EMBL" id="MBB5472515.1"/>
    </source>
</evidence>
<evidence type="ECO:0000313" key="1">
    <source>
        <dbReference type="EMBL" id="GEL47432.1"/>
    </source>
</evidence>
<reference evidence="2 4" key="2">
    <citation type="submission" date="2020-08" db="EMBL/GenBank/DDBJ databases">
        <title>Sequencing the genomes of 1000 actinobacteria strains.</title>
        <authorList>
            <person name="Klenk H.-P."/>
        </authorList>
    </citation>
    <scope>NUCLEOTIDE SEQUENCE [LARGE SCALE GENOMIC DNA]</scope>
    <source>
        <strain evidence="2 4">DSM 9581</strain>
    </source>
</reference>
<dbReference type="EMBL" id="BJVQ01000037">
    <property type="protein sequence ID" value="GEL47432.1"/>
    <property type="molecule type" value="Genomic_DNA"/>
</dbReference>
<keyword evidence="3" id="KW-1185">Reference proteome</keyword>
<name>A0A511FE28_9CELL</name>
<dbReference type="Proteomes" id="UP000564629">
    <property type="component" value="Unassembled WGS sequence"/>
</dbReference>
<dbReference type="RefSeq" id="WP_186812771.1">
    <property type="nucleotide sequence ID" value="NZ_BJVQ01000037.1"/>
</dbReference>
<accession>A0A511FE28</accession>
<proteinExistence type="predicted"/>
<dbReference type="EMBL" id="JACHDN010000001">
    <property type="protein sequence ID" value="MBB5472515.1"/>
    <property type="molecule type" value="Genomic_DNA"/>
</dbReference>
<reference evidence="1 3" key="1">
    <citation type="submission" date="2019-07" db="EMBL/GenBank/DDBJ databases">
        <title>Whole genome shotgun sequence of Cellulomonas hominis NBRC 16055.</title>
        <authorList>
            <person name="Hosoyama A."/>
            <person name="Uohara A."/>
            <person name="Ohji S."/>
            <person name="Ichikawa N."/>
        </authorList>
    </citation>
    <scope>NUCLEOTIDE SEQUENCE [LARGE SCALE GENOMIC DNA]</scope>
    <source>
        <strain evidence="1 3">NBRC 16055</strain>
    </source>
</reference>
<protein>
    <submittedName>
        <fullName evidence="1">Uncharacterized protein</fullName>
    </submittedName>
</protein>
<organism evidence="1 3">
    <name type="scientific">Cellulomonas hominis</name>
    <dbReference type="NCBI Taxonomy" id="156981"/>
    <lineage>
        <taxon>Bacteria</taxon>
        <taxon>Bacillati</taxon>
        <taxon>Actinomycetota</taxon>
        <taxon>Actinomycetes</taxon>
        <taxon>Micrococcales</taxon>
        <taxon>Cellulomonadaceae</taxon>
        <taxon>Cellulomonas</taxon>
    </lineage>
</organism>
<gene>
    <name evidence="1" type="ORF">CHO01_25480</name>
    <name evidence="2" type="ORF">HNR08_001251</name>
</gene>
<evidence type="ECO:0000313" key="3">
    <source>
        <dbReference type="Proteomes" id="UP000321723"/>
    </source>
</evidence>
<dbReference type="AlphaFoldDB" id="A0A511FE28"/>
<evidence type="ECO:0000313" key="4">
    <source>
        <dbReference type="Proteomes" id="UP000564629"/>
    </source>
</evidence>
<dbReference type="Proteomes" id="UP000321723">
    <property type="component" value="Unassembled WGS sequence"/>
</dbReference>
<sequence>MTERVRVAAAEIAEHQARTLEAARDRLTGADWLRPLRAGAEAERRAAAARHAEDTPETCRDRVLLAHLEAEAVACRKHRAARTRRAS</sequence>
<comment type="caution">
    <text evidence="1">The sequence shown here is derived from an EMBL/GenBank/DDBJ whole genome shotgun (WGS) entry which is preliminary data.</text>
</comment>